<reference evidence="5" key="1">
    <citation type="submission" date="2022-10" db="EMBL/GenBank/DDBJ databases">
        <title>Genome assembly of Pristionchus species.</title>
        <authorList>
            <person name="Yoshida K."/>
            <person name="Sommer R.J."/>
        </authorList>
    </citation>
    <scope>NUCLEOTIDE SEQUENCE [LARGE SCALE GENOMIC DNA]</scope>
    <source>
        <strain evidence="5">RS5460</strain>
    </source>
</reference>
<evidence type="ECO:0000313" key="5">
    <source>
        <dbReference type="Proteomes" id="UP001328107"/>
    </source>
</evidence>
<feature type="domain" description="ATP-dependent RNA helicase Ski2/MTR4 C-terminal" evidence="2">
    <location>
        <begin position="115"/>
        <end position="168"/>
    </location>
</feature>
<evidence type="ECO:0000313" key="4">
    <source>
        <dbReference type="EMBL" id="GMR35160.1"/>
    </source>
</evidence>
<feature type="domain" description="Exosome RNA helicase MTR4-like beta-barrel" evidence="3">
    <location>
        <begin position="5"/>
        <end position="86"/>
    </location>
</feature>
<dbReference type="AlphaFoldDB" id="A0AAN4ZDT9"/>
<comment type="caution">
    <text evidence="4">The sequence shown here is derived from an EMBL/GenBank/DDBJ whole genome shotgun (WGS) entry which is preliminary data.</text>
</comment>
<evidence type="ECO:0000259" key="3">
    <source>
        <dbReference type="Pfam" id="PF13234"/>
    </source>
</evidence>
<dbReference type="Gene3D" id="1.10.3380.30">
    <property type="match status" value="1"/>
</dbReference>
<gene>
    <name evidence="4" type="ORF">PMAYCL1PPCAC_05355</name>
</gene>
<dbReference type="Pfam" id="PF08148">
    <property type="entry name" value="DSHCT"/>
    <property type="match status" value="1"/>
</dbReference>
<protein>
    <submittedName>
        <fullName evidence="4">Uncharacterized protein</fullName>
    </submittedName>
</protein>
<evidence type="ECO:0000259" key="2">
    <source>
        <dbReference type="Pfam" id="PF08148"/>
    </source>
</evidence>
<dbReference type="Proteomes" id="UP001328107">
    <property type="component" value="Unassembled WGS sequence"/>
</dbReference>
<name>A0AAN4ZDT9_9BILA</name>
<feature type="coiled-coil region" evidence="1">
    <location>
        <begin position="25"/>
        <end position="91"/>
    </location>
</feature>
<proteinExistence type="predicted"/>
<dbReference type="InterPro" id="IPR025696">
    <property type="entry name" value="Beta-barrel_MTR4"/>
</dbReference>
<organism evidence="4 5">
    <name type="scientific">Pristionchus mayeri</name>
    <dbReference type="NCBI Taxonomy" id="1317129"/>
    <lineage>
        <taxon>Eukaryota</taxon>
        <taxon>Metazoa</taxon>
        <taxon>Ecdysozoa</taxon>
        <taxon>Nematoda</taxon>
        <taxon>Chromadorea</taxon>
        <taxon>Rhabditida</taxon>
        <taxon>Rhabditina</taxon>
        <taxon>Diplogasteromorpha</taxon>
        <taxon>Diplogasteroidea</taxon>
        <taxon>Neodiplogasteridae</taxon>
        <taxon>Pristionchus</taxon>
    </lineage>
</organism>
<dbReference type="InterPro" id="IPR012961">
    <property type="entry name" value="Ski2/MTR4_C"/>
</dbReference>
<sequence>QGFVRERMADAPSMLDPIKDIGVRNDALEDALEKLRDFERELARNPLEEMMKGSTSERDQFEAFTEEHTKVRIVENEVKQLKQELRRKKMDLRTGTELLKGEEILLKLGYIDGNDVLRKKRKIAVCIPTADDLLLTELLVSGEMEKIASDAEIGALLLCFVCDEPSASRVVKD</sequence>
<dbReference type="EMBL" id="BTRK01000002">
    <property type="protein sequence ID" value="GMR35160.1"/>
    <property type="molecule type" value="Genomic_DNA"/>
</dbReference>
<keyword evidence="5" id="KW-1185">Reference proteome</keyword>
<accession>A0AAN4ZDT9</accession>
<keyword evidence="1" id="KW-0175">Coiled coil</keyword>
<evidence type="ECO:0000256" key="1">
    <source>
        <dbReference type="SAM" id="Coils"/>
    </source>
</evidence>
<feature type="non-terminal residue" evidence="4">
    <location>
        <position position="173"/>
    </location>
</feature>
<feature type="non-terminal residue" evidence="4">
    <location>
        <position position="1"/>
    </location>
</feature>
<dbReference type="Pfam" id="PF13234">
    <property type="entry name" value="MTR4_beta-barrel"/>
    <property type="match status" value="1"/>
</dbReference>